<keyword evidence="4" id="KW-0238">DNA-binding</keyword>
<evidence type="ECO:0000256" key="1">
    <source>
        <dbReference type="ARBA" id="ARBA00022723"/>
    </source>
</evidence>
<proteinExistence type="predicted"/>
<dbReference type="SUPFAM" id="SSF57716">
    <property type="entry name" value="Glucocorticoid receptor-like (DNA-binding domain)"/>
    <property type="match status" value="1"/>
</dbReference>
<evidence type="ECO:0000256" key="4">
    <source>
        <dbReference type="ARBA" id="ARBA00023125"/>
    </source>
</evidence>
<dbReference type="Pfam" id="PF05485">
    <property type="entry name" value="THAP"/>
    <property type="match status" value="1"/>
</dbReference>
<organism evidence="5">
    <name type="scientific">Dendroctonus ponderosae</name>
    <name type="common">Mountain pine beetle</name>
    <dbReference type="NCBI Taxonomy" id="77166"/>
    <lineage>
        <taxon>Eukaryota</taxon>
        <taxon>Metazoa</taxon>
        <taxon>Ecdysozoa</taxon>
        <taxon>Arthropoda</taxon>
        <taxon>Hexapoda</taxon>
        <taxon>Insecta</taxon>
        <taxon>Pterygota</taxon>
        <taxon>Neoptera</taxon>
        <taxon>Endopterygota</taxon>
        <taxon>Coleoptera</taxon>
        <taxon>Polyphaga</taxon>
        <taxon>Cucujiformia</taxon>
        <taxon>Curculionidae</taxon>
        <taxon>Scolytinae</taxon>
        <taxon>Dendroctonus</taxon>
    </lineage>
</organism>
<dbReference type="PROSITE" id="PS50950">
    <property type="entry name" value="ZF_THAP"/>
    <property type="match status" value="1"/>
</dbReference>
<dbReference type="GO" id="GO:0003677">
    <property type="term" value="F:DNA binding"/>
    <property type="evidence" value="ECO:0007669"/>
    <property type="project" value="UniProtKB-UniRule"/>
</dbReference>
<dbReference type="InterPro" id="IPR006612">
    <property type="entry name" value="THAP_Znf"/>
</dbReference>
<dbReference type="HOGENOM" id="CLU_1572239_0_0_1"/>
<keyword evidence="3" id="KW-0862">Zinc</keyword>
<gene>
    <name evidence="5" type="ORF">YQE_12431</name>
</gene>
<evidence type="ECO:0000256" key="3">
    <source>
        <dbReference type="ARBA" id="ARBA00022833"/>
    </source>
</evidence>
<keyword evidence="2" id="KW-0863">Zinc-finger</keyword>
<feature type="non-terminal residue" evidence="5">
    <location>
        <position position="1"/>
    </location>
</feature>
<evidence type="ECO:0000313" key="5">
    <source>
        <dbReference type="EMBL" id="ENN71032.1"/>
    </source>
</evidence>
<dbReference type="GO" id="GO:0008270">
    <property type="term" value="F:zinc ion binding"/>
    <property type="evidence" value="ECO:0007669"/>
    <property type="project" value="UniProtKB-KW"/>
</dbReference>
<reference evidence="5" key="1">
    <citation type="journal article" date="2013" name="Genome Biol.">
        <title>Draft genome of the mountain pine beetle, Dendroctonus ponderosae Hopkins, a major forest pest.</title>
        <authorList>
            <person name="Keeling C.I."/>
            <person name="Yuen M.M."/>
            <person name="Liao N.Y."/>
            <person name="Docking T.R."/>
            <person name="Chan S.K."/>
            <person name="Taylor G.A."/>
            <person name="Palmquist D.L."/>
            <person name="Jackman S.D."/>
            <person name="Nguyen A."/>
            <person name="Li M."/>
            <person name="Henderson H."/>
            <person name="Janes J.K."/>
            <person name="Zhao Y."/>
            <person name="Pandoh P."/>
            <person name="Moore R."/>
            <person name="Sperling F.A."/>
            <person name="Huber D.P."/>
            <person name="Birol I."/>
            <person name="Jones S.J."/>
            <person name="Bohlmann J."/>
        </authorList>
    </citation>
    <scope>NUCLEOTIDE SEQUENCE</scope>
</reference>
<dbReference type="SMART" id="SM00980">
    <property type="entry name" value="THAP"/>
    <property type="match status" value="1"/>
</dbReference>
<protein>
    <submittedName>
        <fullName evidence="5">Uncharacterized protein</fullName>
    </submittedName>
</protein>
<dbReference type="AlphaFoldDB" id="N6TXK9"/>
<accession>N6TXK9</accession>
<keyword evidence="1" id="KW-0479">Metal-binding</keyword>
<sequence>MYSIKEMVRTILYKTMRLNNLGTKSPDYQIKGGSRGGHGGHDRPPCAGVDGCWKSSASKHQFPNPVKNKELCDEWICLTGNKRLLEMTTEKIFSNCRVCSLHFKSEDFGPNRRLKRGVKPSQNLPFGANCAEDNSKFVLSLQTLVSQGLPEDENELLKQIYTMVLTNVKL</sequence>
<evidence type="ECO:0000256" key="2">
    <source>
        <dbReference type="ARBA" id="ARBA00022771"/>
    </source>
</evidence>
<name>N6TXK9_DENPD</name>
<dbReference type="EMBL" id="KB741280">
    <property type="protein sequence ID" value="ENN71032.1"/>
    <property type="molecule type" value="Genomic_DNA"/>
</dbReference>